<proteinExistence type="predicted"/>
<dbReference type="InParanoid" id="A0A165RT30"/>
<feature type="region of interest" description="Disordered" evidence="1">
    <location>
        <begin position="1"/>
        <end position="78"/>
    </location>
</feature>
<evidence type="ECO:0000313" key="2">
    <source>
        <dbReference type="EMBL" id="KZT24232.1"/>
    </source>
</evidence>
<evidence type="ECO:0000313" key="3">
    <source>
        <dbReference type="Proteomes" id="UP000076761"/>
    </source>
</evidence>
<name>A0A165RT30_9AGAM</name>
<keyword evidence="3" id="KW-1185">Reference proteome</keyword>
<reference evidence="2 3" key="1">
    <citation type="journal article" date="2016" name="Mol. Biol. Evol.">
        <title>Comparative Genomics of Early-Diverging Mushroom-Forming Fungi Provides Insights into the Origins of Lignocellulose Decay Capabilities.</title>
        <authorList>
            <person name="Nagy L.G."/>
            <person name="Riley R."/>
            <person name="Tritt A."/>
            <person name="Adam C."/>
            <person name="Daum C."/>
            <person name="Floudas D."/>
            <person name="Sun H."/>
            <person name="Yadav J.S."/>
            <person name="Pangilinan J."/>
            <person name="Larsson K.H."/>
            <person name="Matsuura K."/>
            <person name="Barry K."/>
            <person name="Labutti K."/>
            <person name="Kuo R."/>
            <person name="Ohm R.A."/>
            <person name="Bhattacharya S.S."/>
            <person name="Shirouzu T."/>
            <person name="Yoshinaga Y."/>
            <person name="Martin F.M."/>
            <person name="Grigoriev I.V."/>
            <person name="Hibbett D.S."/>
        </authorList>
    </citation>
    <scope>NUCLEOTIDE SEQUENCE [LARGE SCALE GENOMIC DNA]</scope>
    <source>
        <strain evidence="2 3">HHB14362 ss-1</strain>
    </source>
</reference>
<feature type="compositionally biased region" description="Polar residues" evidence="1">
    <location>
        <begin position="69"/>
        <end position="78"/>
    </location>
</feature>
<dbReference type="EMBL" id="KV425579">
    <property type="protein sequence ID" value="KZT24232.1"/>
    <property type="molecule type" value="Genomic_DNA"/>
</dbReference>
<dbReference type="Proteomes" id="UP000076761">
    <property type="component" value="Unassembled WGS sequence"/>
</dbReference>
<gene>
    <name evidence="2" type="ORF">NEOLEDRAFT_449059</name>
</gene>
<dbReference type="AlphaFoldDB" id="A0A165RT30"/>
<evidence type="ECO:0000256" key="1">
    <source>
        <dbReference type="SAM" id="MobiDB-lite"/>
    </source>
</evidence>
<accession>A0A165RT30</accession>
<sequence>MLAKSYDGRPLGARRRRITYDDPTSSPKAFRHPNSSTSTSPATAVMGFGPHKAIFGPLNGHSRRFGPRTHQQNAEMPF</sequence>
<organism evidence="2 3">
    <name type="scientific">Neolentinus lepideus HHB14362 ss-1</name>
    <dbReference type="NCBI Taxonomy" id="1314782"/>
    <lineage>
        <taxon>Eukaryota</taxon>
        <taxon>Fungi</taxon>
        <taxon>Dikarya</taxon>
        <taxon>Basidiomycota</taxon>
        <taxon>Agaricomycotina</taxon>
        <taxon>Agaricomycetes</taxon>
        <taxon>Gloeophyllales</taxon>
        <taxon>Gloeophyllaceae</taxon>
        <taxon>Neolentinus</taxon>
    </lineage>
</organism>
<protein>
    <submittedName>
        <fullName evidence="2">Uncharacterized protein</fullName>
    </submittedName>
</protein>